<dbReference type="Proteomes" id="UP000320913">
    <property type="component" value="Unassembled WGS sequence"/>
</dbReference>
<protein>
    <submittedName>
        <fullName evidence="1">Uncharacterized protein</fullName>
    </submittedName>
</protein>
<name>A0A538T4A5_UNCEI</name>
<reference evidence="1 2" key="1">
    <citation type="journal article" date="2019" name="Nat. Microbiol.">
        <title>Mediterranean grassland soil C-N compound turnover is dependent on rainfall and depth, and is mediated by genomically divergent microorganisms.</title>
        <authorList>
            <person name="Diamond S."/>
            <person name="Andeer P.F."/>
            <person name="Li Z."/>
            <person name="Crits-Christoph A."/>
            <person name="Burstein D."/>
            <person name="Anantharaman K."/>
            <person name="Lane K.R."/>
            <person name="Thomas B.C."/>
            <person name="Pan C."/>
            <person name="Northen T.R."/>
            <person name="Banfield J.F."/>
        </authorList>
    </citation>
    <scope>NUCLEOTIDE SEQUENCE [LARGE SCALE GENOMIC DNA]</scope>
    <source>
        <strain evidence="1">WS_5</strain>
    </source>
</reference>
<proteinExistence type="predicted"/>
<evidence type="ECO:0000313" key="2">
    <source>
        <dbReference type="Proteomes" id="UP000320913"/>
    </source>
</evidence>
<accession>A0A538T4A5</accession>
<organism evidence="1 2">
    <name type="scientific">Eiseniibacteriota bacterium</name>
    <dbReference type="NCBI Taxonomy" id="2212470"/>
    <lineage>
        <taxon>Bacteria</taxon>
        <taxon>Candidatus Eiseniibacteriota</taxon>
    </lineage>
</organism>
<dbReference type="EMBL" id="VBOV01000129">
    <property type="protein sequence ID" value="TMQ58468.1"/>
    <property type="molecule type" value="Genomic_DNA"/>
</dbReference>
<gene>
    <name evidence="1" type="ORF">E6K75_05355</name>
</gene>
<sequence length="67" mass="7603">MATVAMTMPKKTVDTMFAFGLKSTVSAGKHKVHLNEVRSQVERLPRGEKLKIQQDDATIYVWLDVKK</sequence>
<comment type="caution">
    <text evidence="1">The sequence shown here is derived from an EMBL/GenBank/DDBJ whole genome shotgun (WGS) entry which is preliminary data.</text>
</comment>
<dbReference type="AlphaFoldDB" id="A0A538T4A5"/>
<evidence type="ECO:0000313" key="1">
    <source>
        <dbReference type="EMBL" id="TMQ58468.1"/>
    </source>
</evidence>